<dbReference type="EMBL" id="LZJU01000149">
    <property type="protein sequence ID" value="OBH70480.1"/>
    <property type="molecule type" value="Genomic_DNA"/>
</dbReference>
<dbReference type="RefSeq" id="WP_067911923.1">
    <property type="nucleotide sequence ID" value="NZ_LZJP01000096.1"/>
</dbReference>
<accession>A0A1A2T264</accession>
<evidence type="ECO:0000313" key="3">
    <source>
        <dbReference type="Proteomes" id="UP000092389"/>
    </source>
</evidence>
<name>A0A1A2T264_MYCNT</name>
<evidence type="ECO:0000313" key="2">
    <source>
        <dbReference type="EMBL" id="OBH70480.1"/>
    </source>
</evidence>
<feature type="region of interest" description="Disordered" evidence="1">
    <location>
        <begin position="1"/>
        <end position="23"/>
    </location>
</feature>
<evidence type="ECO:0000256" key="1">
    <source>
        <dbReference type="SAM" id="MobiDB-lite"/>
    </source>
</evidence>
<sequence>MRLQAAVHESWARTENRSARTHNARRAAWDRFEKQVDPEGKLPPALRAKMAENARQAHFRRMALKSVEARRRRREGAVS</sequence>
<organism evidence="2 3">
    <name type="scientific">Mycobacterium mantenii</name>
    <dbReference type="NCBI Taxonomy" id="560555"/>
    <lineage>
        <taxon>Bacteria</taxon>
        <taxon>Bacillati</taxon>
        <taxon>Actinomycetota</taxon>
        <taxon>Actinomycetes</taxon>
        <taxon>Mycobacteriales</taxon>
        <taxon>Mycobacteriaceae</taxon>
        <taxon>Mycobacterium</taxon>
        <taxon>Mycobacterium avium complex (MAC)</taxon>
    </lineage>
</organism>
<gene>
    <name evidence="2" type="ORF">A5683_00270</name>
</gene>
<reference evidence="2 3" key="1">
    <citation type="submission" date="2016-06" db="EMBL/GenBank/DDBJ databases">
        <authorList>
            <person name="Kjaerup R.B."/>
            <person name="Dalgaard T.S."/>
            <person name="Juul-Madsen H.R."/>
        </authorList>
    </citation>
    <scope>NUCLEOTIDE SEQUENCE [LARGE SCALE GENOMIC DNA]</scope>
    <source>
        <strain evidence="2 3">E152</strain>
    </source>
</reference>
<dbReference type="OrthoDB" id="3432435at2"/>
<comment type="caution">
    <text evidence="2">The sequence shown here is derived from an EMBL/GenBank/DDBJ whole genome shotgun (WGS) entry which is preliminary data.</text>
</comment>
<protein>
    <submittedName>
        <fullName evidence="2">Uncharacterized protein</fullName>
    </submittedName>
</protein>
<dbReference type="Proteomes" id="UP000092389">
    <property type="component" value="Unassembled WGS sequence"/>
</dbReference>
<proteinExistence type="predicted"/>
<dbReference type="AlphaFoldDB" id="A0A1A2T264"/>